<accession>A0A934WU47</accession>
<name>A0A934WU47_9FIRM</name>
<keyword evidence="1" id="KW-0732">Signal</keyword>
<dbReference type="SUPFAM" id="SSF69304">
    <property type="entry name" value="Tricorn protease N-terminal domain"/>
    <property type="match status" value="1"/>
</dbReference>
<comment type="caution">
    <text evidence="3">The sequence shown here is derived from an EMBL/GenBank/DDBJ whole genome shotgun (WGS) entry which is preliminary data.</text>
</comment>
<dbReference type="EMBL" id="JAEQMG010000163">
    <property type="protein sequence ID" value="MBK6089983.1"/>
    <property type="molecule type" value="Genomic_DNA"/>
</dbReference>
<evidence type="ECO:0000259" key="2">
    <source>
        <dbReference type="Pfam" id="PF16472"/>
    </source>
</evidence>
<dbReference type="Proteomes" id="UP000633365">
    <property type="component" value="Unassembled WGS sequence"/>
</dbReference>
<evidence type="ECO:0000313" key="4">
    <source>
        <dbReference type="Proteomes" id="UP000633365"/>
    </source>
</evidence>
<reference evidence="3" key="1">
    <citation type="submission" date="2021-01" db="EMBL/GenBank/DDBJ databases">
        <title>Genome public.</title>
        <authorList>
            <person name="Liu C."/>
            <person name="Sun Q."/>
        </authorList>
    </citation>
    <scope>NUCLEOTIDE SEQUENCE</scope>
    <source>
        <strain evidence="3">M6</strain>
    </source>
</reference>
<proteinExistence type="predicted"/>
<dbReference type="RefSeq" id="WP_201428672.1">
    <property type="nucleotide sequence ID" value="NZ_JAEQMG010000163.1"/>
</dbReference>
<feature type="chain" id="PRO_5037266625" evidence="1">
    <location>
        <begin position="22"/>
        <end position="408"/>
    </location>
</feature>
<evidence type="ECO:0000256" key="1">
    <source>
        <dbReference type="SAM" id="SignalP"/>
    </source>
</evidence>
<sequence length="408" mass="46306">MKKIFSLMIVLVMAVSTFAGCQTKEKSSSPDEVSIEATQDEAVNVATHDEAVDVATQDEVAQNDGFTAPESVDVNELMMDLPELSAEDFVSGHNDCHMLYHNGLLYTNGKIYDGKGGDKPYSDEYIRYFSINDSVILYAVLDKDKEQSEIWAVLADCSRRAKLTLAKGYSDPLFIDNGLLYYTEGVVRDSINTLDLNTGEITQIVSHCHMIMTIGRKLYFQDMSDREDDETALCCYDLDTKEQKEICRITGSNIVRVDHDVMYFESNNTVYRLDPQTDSPEEYVKIPEEAWLHIIVNGTVVYEEAADFDDHSLWAVSDTQPAHKLLDTRKSHFDYKIGDAYILNANVMDVGIIDYYYDGTELKERPEVEGDEEHILVCVDDGKFFYQDGKTILMSTEYVDEDTYPSKK</sequence>
<feature type="domain" description="Prolow-density lipoprotein receptor-related protein 1-like beta-propeller" evidence="2">
    <location>
        <begin position="113"/>
        <end position="303"/>
    </location>
</feature>
<dbReference type="Pfam" id="PF16472">
    <property type="entry name" value="DUF5050"/>
    <property type="match status" value="1"/>
</dbReference>
<feature type="signal peptide" evidence="1">
    <location>
        <begin position="1"/>
        <end position="21"/>
    </location>
</feature>
<protein>
    <submittedName>
        <fullName evidence="3">DUF5050 domain-containing protein</fullName>
    </submittedName>
</protein>
<dbReference type="AlphaFoldDB" id="A0A934WU47"/>
<dbReference type="PROSITE" id="PS51257">
    <property type="entry name" value="PROKAR_LIPOPROTEIN"/>
    <property type="match status" value="1"/>
</dbReference>
<organism evidence="3 4">
    <name type="scientific">Ruminococcus difficilis</name>
    <dbReference type="NCBI Taxonomy" id="2763069"/>
    <lineage>
        <taxon>Bacteria</taxon>
        <taxon>Bacillati</taxon>
        <taxon>Bacillota</taxon>
        <taxon>Clostridia</taxon>
        <taxon>Eubacteriales</taxon>
        <taxon>Oscillospiraceae</taxon>
        <taxon>Ruminococcus</taxon>
    </lineage>
</organism>
<keyword evidence="4" id="KW-1185">Reference proteome</keyword>
<dbReference type="InterPro" id="IPR032485">
    <property type="entry name" value="LRP1-like_beta_prop"/>
</dbReference>
<evidence type="ECO:0000313" key="3">
    <source>
        <dbReference type="EMBL" id="MBK6089983.1"/>
    </source>
</evidence>
<gene>
    <name evidence="3" type="ORF">JKK62_15260</name>
</gene>